<evidence type="ECO:0000256" key="6">
    <source>
        <dbReference type="SAM" id="MobiDB-lite"/>
    </source>
</evidence>
<comment type="similarity">
    <text evidence="2">Belongs to the ARPC4 family.</text>
</comment>
<dbReference type="SUPFAM" id="SSF69645">
    <property type="entry name" value="Arp2/3 complex subunits"/>
    <property type="match status" value="1"/>
</dbReference>
<dbReference type="Pfam" id="PF05856">
    <property type="entry name" value="ARPC4"/>
    <property type="match status" value="1"/>
</dbReference>
<dbReference type="PANTHER" id="PTHR22629">
    <property type="entry name" value="ARP2/3 COMPLEX 20 KD SUBUNIT"/>
    <property type="match status" value="1"/>
</dbReference>
<evidence type="ECO:0000256" key="5">
    <source>
        <dbReference type="ARBA" id="ARBA00023212"/>
    </source>
</evidence>
<name>A0A7J5Z2T6_DISMA</name>
<gene>
    <name evidence="7" type="ORF">F7725_016619</name>
</gene>
<keyword evidence="5" id="KW-0206">Cytoskeleton</keyword>
<comment type="caution">
    <text evidence="7">The sequence shown here is derived from an EMBL/GenBank/DDBJ whole genome shotgun (WGS) entry which is preliminary data.</text>
</comment>
<keyword evidence="4" id="KW-0009">Actin-binding</keyword>
<comment type="subcellular location">
    <subcellularLocation>
        <location evidence="1">Cytoplasm</location>
        <location evidence="1">Cytoskeleton</location>
    </subcellularLocation>
</comment>
<dbReference type="GO" id="GO:0030041">
    <property type="term" value="P:actin filament polymerization"/>
    <property type="evidence" value="ECO:0007669"/>
    <property type="project" value="InterPro"/>
</dbReference>
<evidence type="ECO:0000256" key="2">
    <source>
        <dbReference type="ARBA" id="ARBA00005919"/>
    </source>
</evidence>
<dbReference type="GO" id="GO:0034314">
    <property type="term" value="P:Arp2/3 complex-mediated actin nucleation"/>
    <property type="evidence" value="ECO:0007669"/>
    <property type="project" value="InterPro"/>
</dbReference>
<sequence length="437" mass="50483">MWADGPPLHRSEGRVSLIMIWVIITEQRKGKRDEERMTENAFLLSSCHDTSKSLHHLVVRYPDSLPQLLLAHFLFRQPLRQHLVLRVSSWTGTLLRVQQTLSHQLLFDPGLQGAGHTDLYESLEQTLRERTEGTSVFWRVALFLVVGSRSFPLLLQQIFLSPPLRVVFPQSWDLQVSSSSMPMPSSSDRPSTAVYRGHTFTCSTEWTHRRVCSFYRKPSPPGRSDRCNQQHFWCVEKSKMKNQRTLSEPDDVGSTEEESQAWLRNFRLLQQKNATLRPYLNAVRATLQAAVCLENFSSQVVERHNKPEVEVRSSKELLLQPVVISRNDKERVLIEGSINSVRVSIAVKQGYDISFLITNFHTEQMYKHKLVDFVIHFMEEIDKEISEMKLSVNARARIVAEEFLKNCWSHTSRENAPKGQSAQEWSKQPISEEMRGT</sequence>
<evidence type="ECO:0000256" key="1">
    <source>
        <dbReference type="ARBA" id="ARBA00004245"/>
    </source>
</evidence>
<evidence type="ECO:0000313" key="8">
    <source>
        <dbReference type="Proteomes" id="UP000518266"/>
    </source>
</evidence>
<evidence type="ECO:0000313" key="7">
    <source>
        <dbReference type="EMBL" id="KAF3855896.1"/>
    </source>
</evidence>
<evidence type="ECO:0008006" key="9">
    <source>
        <dbReference type="Google" id="ProtNLM"/>
    </source>
</evidence>
<proteinExistence type="inferred from homology"/>
<evidence type="ECO:0000256" key="4">
    <source>
        <dbReference type="ARBA" id="ARBA00023203"/>
    </source>
</evidence>
<dbReference type="PANTHER" id="PTHR22629:SF0">
    <property type="entry name" value="ACTIN-RELATED PROTEIN 2_3 COMPLEX SUBUNIT 4"/>
    <property type="match status" value="1"/>
</dbReference>
<dbReference type="InterPro" id="IPR008384">
    <property type="entry name" value="ARPC4"/>
</dbReference>
<organism evidence="7 8">
    <name type="scientific">Dissostichus mawsoni</name>
    <name type="common">Antarctic cod</name>
    <dbReference type="NCBI Taxonomy" id="36200"/>
    <lineage>
        <taxon>Eukaryota</taxon>
        <taxon>Metazoa</taxon>
        <taxon>Chordata</taxon>
        <taxon>Craniata</taxon>
        <taxon>Vertebrata</taxon>
        <taxon>Euteleostomi</taxon>
        <taxon>Actinopterygii</taxon>
        <taxon>Neopterygii</taxon>
        <taxon>Teleostei</taxon>
        <taxon>Neoteleostei</taxon>
        <taxon>Acanthomorphata</taxon>
        <taxon>Eupercaria</taxon>
        <taxon>Perciformes</taxon>
        <taxon>Notothenioidei</taxon>
        <taxon>Nototheniidae</taxon>
        <taxon>Dissostichus</taxon>
    </lineage>
</organism>
<dbReference type="GO" id="GO:0051015">
    <property type="term" value="F:actin filament binding"/>
    <property type="evidence" value="ECO:0007669"/>
    <property type="project" value="TreeGrafter"/>
</dbReference>
<protein>
    <recommendedName>
        <fullName evidence="9">Actin-related protein 2/3 complex subunit 4</fullName>
    </recommendedName>
</protein>
<dbReference type="AlphaFoldDB" id="A0A7J5Z2T6"/>
<dbReference type="GO" id="GO:0005885">
    <property type="term" value="C:Arp2/3 protein complex"/>
    <property type="evidence" value="ECO:0007669"/>
    <property type="project" value="InterPro"/>
</dbReference>
<dbReference type="InterPro" id="IPR034666">
    <property type="entry name" value="ARPC2/4"/>
</dbReference>
<dbReference type="EMBL" id="JAAKFY010000006">
    <property type="protein sequence ID" value="KAF3855896.1"/>
    <property type="molecule type" value="Genomic_DNA"/>
</dbReference>
<evidence type="ECO:0000256" key="3">
    <source>
        <dbReference type="ARBA" id="ARBA00022490"/>
    </source>
</evidence>
<reference evidence="7 8" key="1">
    <citation type="submission" date="2020-03" db="EMBL/GenBank/DDBJ databases">
        <title>Dissostichus mawsoni Genome sequencing and assembly.</title>
        <authorList>
            <person name="Park H."/>
        </authorList>
    </citation>
    <scope>NUCLEOTIDE SEQUENCE [LARGE SCALE GENOMIC DNA]</scope>
    <source>
        <strain evidence="7">DM0001</strain>
        <tissue evidence="7">Muscle</tissue>
    </source>
</reference>
<accession>A0A7J5Z2T6</accession>
<feature type="region of interest" description="Disordered" evidence="6">
    <location>
        <begin position="411"/>
        <end position="437"/>
    </location>
</feature>
<feature type="compositionally biased region" description="Polar residues" evidence="6">
    <location>
        <begin position="418"/>
        <end position="429"/>
    </location>
</feature>
<keyword evidence="8" id="KW-1185">Reference proteome</keyword>
<keyword evidence="3" id="KW-0963">Cytoplasm</keyword>
<dbReference type="Proteomes" id="UP000518266">
    <property type="component" value="Unassembled WGS sequence"/>
</dbReference>
<dbReference type="Gene3D" id="3.30.1460.20">
    <property type="match status" value="2"/>
</dbReference>